<dbReference type="RefSeq" id="WP_104700631.1">
    <property type="nucleotide sequence ID" value="NZ_FZPP01000044.1"/>
</dbReference>
<gene>
    <name evidence="1" type="ORF">CQA63_02095</name>
</gene>
<accession>A0A3D8I701</accession>
<comment type="caution">
    <text evidence="1">The sequence shown here is derived from an EMBL/GenBank/DDBJ whole genome shotgun (WGS) entry which is preliminary data.</text>
</comment>
<dbReference type="AlphaFoldDB" id="A0A3D8I701"/>
<evidence type="ECO:0000313" key="2">
    <source>
        <dbReference type="Proteomes" id="UP000256599"/>
    </source>
</evidence>
<protein>
    <recommendedName>
        <fullName evidence="3">Histidine kinase</fullName>
    </recommendedName>
</protein>
<dbReference type="Proteomes" id="UP000256599">
    <property type="component" value="Unassembled WGS sequence"/>
</dbReference>
<dbReference type="EMBL" id="NXLR01000002">
    <property type="protein sequence ID" value="RDU60776.1"/>
    <property type="molecule type" value="Genomic_DNA"/>
</dbReference>
<evidence type="ECO:0008006" key="3">
    <source>
        <dbReference type="Google" id="ProtNLM"/>
    </source>
</evidence>
<keyword evidence="2" id="KW-1185">Reference proteome</keyword>
<name>A0A3D8I701_9HELI</name>
<sequence length="210" mass="24753">MENIKLTDTRTRAVINKNNKKAFALFTHRRYKEAFELFGHNLGLDADNTESLIGLLLSDIAQDFEEQALNLYEYYQVLLSQEVSKQKAREQILKTIENLDKNTNNVLALLRDIEHLRAECIEGILYQDFKRIAQERQNFKQTFEDLMFSTKIVFTHKNEFYEFLSELIDNDYQDLSLEYIETLKKGIAYDSEIEKILQKVLNGNCKKHKV</sequence>
<proteinExistence type="predicted"/>
<organism evidence="1 2">
    <name type="scientific">Helicobacter marmotae</name>
    <dbReference type="NCBI Taxonomy" id="152490"/>
    <lineage>
        <taxon>Bacteria</taxon>
        <taxon>Pseudomonadati</taxon>
        <taxon>Campylobacterota</taxon>
        <taxon>Epsilonproteobacteria</taxon>
        <taxon>Campylobacterales</taxon>
        <taxon>Helicobacteraceae</taxon>
        <taxon>Helicobacter</taxon>
    </lineage>
</organism>
<dbReference type="OrthoDB" id="5372592at2"/>
<evidence type="ECO:0000313" key="1">
    <source>
        <dbReference type="EMBL" id="RDU60776.1"/>
    </source>
</evidence>
<reference evidence="1 2" key="1">
    <citation type="submission" date="2018-04" db="EMBL/GenBank/DDBJ databases">
        <title>Novel Campyloabacter and Helicobacter Species and Strains.</title>
        <authorList>
            <person name="Mannion A.J."/>
            <person name="Shen Z."/>
            <person name="Fox J.G."/>
        </authorList>
    </citation>
    <scope>NUCLEOTIDE SEQUENCE [LARGE SCALE GENOMIC DNA]</scope>
    <source>
        <strain evidence="1 2">MIT 98-6070</strain>
    </source>
</reference>